<evidence type="ECO:0000256" key="1">
    <source>
        <dbReference type="SAM" id="Phobius"/>
    </source>
</evidence>
<keyword evidence="3" id="KW-1185">Reference proteome</keyword>
<accession>A0A2Z5FTW8</accession>
<keyword evidence="1" id="KW-0812">Transmembrane</keyword>
<keyword evidence="1" id="KW-1133">Transmembrane helix</keyword>
<dbReference type="KEGG" id="abas:ACPOL_0893"/>
<organism evidence="2 3">
    <name type="scientific">Acidisarcina polymorpha</name>
    <dbReference type="NCBI Taxonomy" id="2211140"/>
    <lineage>
        <taxon>Bacteria</taxon>
        <taxon>Pseudomonadati</taxon>
        <taxon>Acidobacteriota</taxon>
        <taxon>Terriglobia</taxon>
        <taxon>Terriglobales</taxon>
        <taxon>Acidobacteriaceae</taxon>
        <taxon>Acidisarcina</taxon>
    </lineage>
</organism>
<name>A0A2Z5FTW8_9BACT</name>
<dbReference type="EMBL" id="CP030840">
    <property type="protein sequence ID" value="AXC10250.1"/>
    <property type="molecule type" value="Genomic_DNA"/>
</dbReference>
<reference evidence="2 3" key="1">
    <citation type="journal article" date="2018" name="Front. Microbiol.">
        <title>Hydrolytic Capabilities as a Key to Environmental Success: Chitinolytic and Cellulolytic Acidobacteria From Acidic Sub-arctic Soils and Boreal Peatlands.</title>
        <authorList>
            <person name="Belova S.E."/>
            <person name="Ravin N.V."/>
            <person name="Pankratov T.A."/>
            <person name="Rakitin A.L."/>
            <person name="Ivanova A.A."/>
            <person name="Beletsky A.V."/>
            <person name="Mardanov A.V."/>
            <person name="Sinninghe Damste J.S."/>
            <person name="Dedysh S.N."/>
        </authorList>
    </citation>
    <scope>NUCLEOTIDE SEQUENCE [LARGE SCALE GENOMIC DNA]</scope>
    <source>
        <strain evidence="2 3">SBC82</strain>
    </source>
</reference>
<protein>
    <submittedName>
        <fullName evidence="2">Uncharacterized protein</fullName>
    </submittedName>
</protein>
<proteinExistence type="predicted"/>
<dbReference type="AlphaFoldDB" id="A0A2Z5FTW8"/>
<keyword evidence="1" id="KW-0472">Membrane</keyword>
<sequence length="54" mass="6158">MPDSLLRQSLRRMIRITSSPLIVAAAALTSVLFWLESYSKVLYHPNSDGNLRLR</sequence>
<feature type="transmembrane region" description="Helical" evidence="1">
    <location>
        <begin position="12"/>
        <end position="35"/>
    </location>
</feature>
<evidence type="ECO:0000313" key="2">
    <source>
        <dbReference type="EMBL" id="AXC10250.1"/>
    </source>
</evidence>
<dbReference type="Proteomes" id="UP000253606">
    <property type="component" value="Chromosome"/>
</dbReference>
<gene>
    <name evidence="2" type="ORF">ACPOL_0893</name>
</gene>
<evidence type="ECO:0000313" key="3">
    <source>
        <dbReference type="Proteomes" id="UP000253606"/>
    </source>
</evidence>